<feature type="transmembrane region" description="Helical" evidence="11">
    <location>
        <begin position="73"/>
        <end position="92"/>
    </location>
</feature>
<dbReference type="RefSeq" id="WP_129219463.1">
    <property type="nucleotide sequence ID" value="NZ_QYBC01000009.1"/>
</dbReference>
<keyword evidence="10" id="KW-0675">Receptor</keyword>
<evidence type="ECO:0000256" key="4">
    <source>
        <dbReference type="ARBA" id="ARBA00022606"/>
    </source>
</evidence>
<evidence type="ECO:0000256" key="5">
    <source>
        <dbReference type="ARBA" id="ARBA00022692"/>
    </source>
</evidence>
<keyword evidence="13" id="KW-1185">Reference proteome</keyword>
<dbReference type="GO" id="GO:0007602">
    <property type="term" value="P:phototransduction"/>
    <property type="evidence" value="ECO:0007669"/>
    <property type="project" value="UniProtKB-KW"/>
</dbReference>
<dbReference type="PRINTS" id="PR00251">
    <property type="entry name" value="BACTRLOPSIN"/>
</dbReference>
<evidence type="ECO:0000256" key="6">
    <source>
        <dbReference type="ARBA" id="ARBA00022925"/>
    </source>
</evidence>
<evidence type="ECO:0000313" key="12">
    <source>
        <dbReference type="EMBL" id="RYB04703.1"/>
    </source>
</evidence>
<sequence length="237" mass="25923">MTENAWLWVGFVGMAIGSVLILAQMGRKTPGEEAHGVIHAIVPMIAAGLYLLMALNQGSVTIDHGREFLYARYIDWSITTPLLLTGLALTAMDDLRKRLGLVLGLIGADVYMILTGLEAGYSPTSSADKWIWFLMSCGAFLAVYWVIWWPLRAEARKAGNATTYTRNAAILSVLWLLYPVVFLFGTDGLLIISPALSAVCFTVLDLVSKVGYGMLSTAETNAKFSREVRDGRTLPQT</sequence>
<dbReference type="AlphaFoldDB" id="A0A4Q2RG75"/>
<proteinExistence type="inferred from homology"/>
<evidence type="ECO:0000256" key="10">
    <source>
        <dbReference type="ARBA" id="ARBA00023170"/>
    </source>
</evidence>
<keyword evidence="8" id="KW-0157">Chromophore</keyword>
<feature type="transmembrane region" description="Helical" evidence="11">
    <location>
        <begin position="6"/>
        <end position="23"/>
    </location>
</feature>
<feature type="transmembrane region" description="Helical" evidence="11">
    <location>
        <begin position="99"/>
        <end position="118"/>
    </location>
</feature>
<keyword evidence="6" id="KW-0681">Retinal protein</keyword>
<evidence type="ECO:0000256" key="3">
    <source>
        <dbReference type="ARBA" id="ARBA00022543"/>
    </source>
</evidence>
<reference evidence="12 13" key="1">
    <citation type="submission" date="2018-09" db="EMBL/GenBank/DDBJ databases">
        <authorList>
            <person name="Grouzdev D.S."/>
            <person name="Krutkina M.S."/>
        </authorList>
    </citation>
    <scope>NUCLEOTIDE SEQUENCE [LARGE SCALE GENOMIC DNA]</scope>
    <source>
        <strain evidence="12 13">RmlP001</strain>
    </source>
</reference>
<keyword evidence="5 11" id="KW-0812">Transmembrane</keyword>
<dbReference type="GO" id="GO:0005886">
    <property type="term" value="C:plasma membrane"/>
    <property type="evidence" value="ECO:0007669"/>
    <property type="project" value="TreeGrafter"/>
</dbReference>
<feature type="transmembrane region" description="Helical" evidence="11">
    <location>
        <begin position="130"/>
        <end position="151"/>
    </location>
</feature>
<evidence type="ECO:0000256" key="1">
    <source>
        <dbReference type="ARBA" id="ARBA00004141"/>
    </source>
</evidence>
<dbReference type="GO" id="GO:0005216">
    <property type="term" value="F:monoatomic ion channel activity"/>
    <property type="evidence" value="ECO:0007669"/>
    <property type="project" value="InterPro"/>
</dbReference>
<comment type="similarity">
    <text evidence="2">Belongs to the archaeal/bacterial/fungal opsin family.</text>
</comment>
<dbReference type="PANTHER" id="PTHR28286">
    <property type="match status" value="1"/>
</dbReference>
<feature type="transmembrane region" description="Helical" evidence="11">
    <location>
        <begin position="35"/>
        <end position="53"/>
    </location>
</feature>
<reference evidence="12 13" key="2">
    <citation type="submission" date="2019-02" db="EMBL/GenBank/DDBJ databases">
        <title>'Lichenibacterium ramalinii' gen. nov. sp. nov., 'Lichenibacterium minor' gen. nov. sp. nov.</title>
        <authorList>
            <person name="Pankratov T."/>
        </authorList>
    </citation>
    <scope>NUCLEOTIDE SEQUENCE [LARGE SCALE GENOMIC DNA]</scope>
    <source>
        <strain evidence="12 13">RmlP001</strain>
    </source>
</reference>
<keyword evidence="7 11" id="KW-1133">Transmembrane helix</keyword>
<evidence type="ECO:0000256" key="7">
    <source>
        <dbReference type="ARBA" id="ARBA00022989"/>
    </source>
</evidence>
<dbReference type="PANTHER" id="PTHR28286:SF2">
    <property type="entry name" value="BACTERIORHODOPSIN _OPSIN, NOPA (EUROFUNG)"/>
    <property type="match status" value="1"/>
</dbReference>
<protein>
    <submittedName>
        <fullName evidence="12">Rhodopsin</fullName>
    </submittedName>
</protein>
<evidence type="ECO:0000256" key="9">
    <source>
        <dbReference type="ARBA" id="ARBA00023136"/>
    </source>
</evidence>
<keyword evidence="9 11" id="KW-0472">Membrane</keyword>
<evidence type="ECO:0000313" key="13">
    <source>
        <dbReference type="Proteomes" id="UP000289411"/>
    </source>
</evidence>
<comment type="subcellular location">
    <subcellularLocation>
        <location evidence="1">Membrane</location>
        <topology evidence="1">Multi-pass membrane protein</topology>
    </subcellularLocation>
</comment>
<dbReference type="Pfam" id="PF01036">
    <property type="entry name" value="Bac_rhodopsin"/>
    <property type="match status" value="1"/>
</dbReference>
<name>A0A4Q2RG75_9HYPH</name>
<dbReference type="PROSITE" id="PS00327">
    <property type="entry name" value="BACTERIAL_OPSIN_RET"/>
    <property type="match status" value="1"/>
</dbReference>
<evidence type="ECO:0000256" key="11">
    <source>
        <dbReference type="SAM" id="Phobius"/>
    </source>
</evidence>
<organism evidence="12 13">
    <name type="scientific">Lichenibacterium ramalinae</name>
    <dbReference type="NCBI Taxonomy" id="2316527"/>
    <lineage>
        <taxon>Bacteria</taxon>
        <taxon>Pseudomonadati</taxon>
        <taxon>Pseudomonadota</taxon>
        <taxon>Alphaproteobacteria</taxon>
        <taxon>Hyphomicrobiales</taxon>
        <taxon>Lichenihabitantaceae</taxon>
        <taxon>Lichenibacterium</taxon>
    </lineage>
</organism>
<keyword evidence="4" id="KW-0716">Sensory transduction</keyword>
<dbReference type="Proteomes" id="UP000289411">
    <property type="component" value="Unassembled WGS sequence"/>
</dbReference>
<dbReference type="SUPFAM" id="SSF81321">
    <property type="entry name" value="Family A G protein-coupled receptor-like"/>
    <property type="match status" value="1"/>
</dbReference>
<dbReference type="InterPro" id="IPR001425">
    <property type="entry name" value="Arc/bac/fun_rhodopsins"/>
</dbReference>
<dbReference type="EMBL" id="QYBC01000009">
    <property type="protein sequence ID" value="RYB04703.1"/>
    <property type="molecule type" value="Genomic_DNA"/>
</dbReference>
<dbReference type="InterPro" id="IPR018229">
    <property type="entry name" value="Rhodopsin_retinal_BS"/>
</dbReference>
<dbReference type="GO" id="GO:0009881">
    <property type="term" value="F:photoreceptor activity"/>
    <property type="evidence" value="ECO:0007669"/>
    <property type="project" value="UniProtKB-KW"/>
</dbReference>
<evidence type="ECO:0000256" key="8">
    <source>
        <dbReference type="ARBA" id="ARBA00022991"/>
    </source>
</evidence>
<feature type="transmembrane region" description="Helical" evidence="11">
    <location>
        <begin position="163"/>
        <end position="182"/>
    </location>
</feature>
<accession>A0A4Q2RG75</accession>
<dbReference type="OrthoDB" id="70408at2"/>
<gene>
    <name evidence="12" type="ORF">D3272_12220</name>
</gene>
<comment type="caution">
    <text evidence="12">The sequence shown here is derived from an EMBL/GenBank/DDBJ whole genome shotgun (WGS) entry which is preliminary data.</text>
</comment>
<dbReference type="Gene3D" id="1.20.1070.10">
    <property type="entry name" value="Rhodopsin 7-helix transmembrane proteins"/>
    <property type="match status" value="1"/>
</dbReference>
<evidence type="ECO:0000256" key="2">
    <source>
        <dbReference type="ARBA" id="ARBA00008130"/>
    </source>
</evidence>
<keyword evidence="3" id="KW-0600">Photoreceptor protein</keyword>
<dbReference type="SMART" id="SM01021">
    <property type="entry name" value="Bac_rhodopsin"/>
    <property type="match status" value="1"/>
</dbReference>
<dbReference type="PROSITE" id="PS00950">
    <property type="entry name" value="BACTERIAL_OPSIN_1"/>
    <property type="match status" value="1"/>
</dbReference>